<dbReference type="InterPro" id="IPR003661">
    <property type="entry name" value="HisK_dim/P_dom"/>
</dbReference>
<comment type="subcellular location">
    <subcellularLocation>
        <location evidence="2">Cell membrane</location>
        <topology evidence="2">Multi-pass membrane protein</topology>
    </subcellularLocation>
</comment>
<dbReference type="SUPFAM" id="SSF55874">
    <property type="entry name" value="ATPase domain of HSP90 chaperone/DNA topoisomerase II/histidine kinase"/>
    <property type="match status" value="1"/>
</dbReference>
<keyword evidence="8" id="KW-0547">Nucleotide-binding</keyword>
<comment type="catalytic activity">
    <reaction evidence="1">
        <text>ATP + protein L-histidine = ADP + protein N-phospho-L-histidine.</text>
        <dbReference type="EC" id="2.7.13.3"/>
    </reaction>
</comment>
<evidence type="ECO:0000256" key="13">
    <source>
        <dbReference type="ARBA" id="ARBA00023136"/>
    </source>
</evidence>
<evidence type="ECO:0000256" key="14">
    <source>
        <dbReference type="SAM" id="Coils"/>
    </source>
</evidence>
<dbReference type="InterPro" id="IPR005467">
    <property type="entry name" value="His_kinase_dom"/>
</dbReference>
<sequence>MKKIFYKIFFAFIVISYLPLIVIYYFNFLYMDKYIVQNTKEQLIKVSEEISIKDIPLDKIIDSKENKDIKIAYINFLQSKKENELFNYFNKTEIKANLEKLHTGDYTIRLTSMTDFLNYFLLIKKISDTEFLVIISPTIVPNVVTKMMSSFYLDLSAFIVPILFVLAYIFSKYFSDPIVTLEKISSKISKLDFSSNIDFKYNNEFETLGNNLKGMSEKLKNNIDELNNLNSQMKIELKEKEKLINFEKDFMRSIGHELKTPIAIINGYIEALQDDIISNEEKGNVYSIIYNEGIFLDKLIKNLNTYLKYEFSFSDENYEEFQLKEVLEEKLNKYNLDFIKKDIELVNNISEESIFTDKYRISIILNNLFTNAIIYVDDRKIIKIEFKNKVLRISNSSEFIPEEKFKNIFRPFYKLDSSRNRKYGGAGLGLSIVKNILTSLNLEHSLVFDKEKNYVIFTIKFN</sequence>
<feature type="domain" description="HAMP" evidence="17">
    <location>
        <begin position="172"/>
        <end position="224"/>
    </location>
</feature>
<evidence type="ECO:0000256" key="12">
    <source>
        <dbReference type="ARBA" id="ARBA00023012"/>
    </source>
</evidence>
<dbReference type="AlphaFoldDB" id="A0AAX2J982"/>
<dbReference type="InterPro" id="IPR036097">
    <property type="entry name" value="HisK_dim/P_sf"/>
</dbReference>
<dbReference type="PROSITE" id="PS50885">
    <property type="entry name" value="HAMP"/>
    <property type="match status" value="1"/>
</dbReference>
<evidence type="ECO:0000256" key="7">
    <source>
        <dbReference type="ARBA" id="ARBA00022692"/>
    </source>
</evidence>
<dbReference type="Gene3D" id="6.10.340.10">
    <property type="match status" value="1"/>
</dbReference>
<protein>
    <recommendedName>
        <fullName evidence="3">histidine kinase</fullName>
        <ecNumber evidence="3">2.7.13.3</ecNumber>
    </recommendedName>
</protein>
<accession>A0AAX2J982</accession>
<dbReference type="GO" id="GO:0000155">
    <property type="term" value="F:phosphorelay sensor kinase activity"/>
    <property type="evidence" value="ECO:0007669"/>
    <property type="project" value="InterPro"/>
</dbReference>
<dbReference type="InterPro" id="IPR003594">
    <property type="entry name" value="HATPase_dom"/>
</dbReference>
<evidence type="ECO:0000259" key="16">
    <source>
        <dbReference type="PROSITE" id="PS50109"/>
    </source>
</evidence>
<evidence type="ECO:0000256" key="9">
    <source>
        <dbReference type="ARBA" id="ARBA00022777"/>
    </source>
</evidence>
<dbReference type="PANTHER" id="PTHR45528">
    <property type="entry name" value="SENSOR HISTIDINE KINASE CPXA"/>
    <property type="match status" value="1"/>
</dbReference>
<dbReference type="Gene3D" id="3.30.565.10">
    <property type="entry name" value="Histidine kinase-like ATPase, C-terminal domain"/>
    <property type="match status" value="1"/>
</dbReference>
<evidence type="ECO:0000256" key="6">
    <source>
        <dbReference type="ARBA" id="ARBA00022679"/>
    </source>
</evidence>
<dbReference type="Pfam" id="PF00512">
    <property type="entry name" value="HisKA"/>
    <property type="match status" value="1"/>
</dbReference>
<dbReference type="EMBL" id="LS483487">
    <property type="protein sequence ID" value="SQJ00382.1"/>
    <property type="molecule type" value="Genomic_DNA"/>
</dbReference>
<name>A0AAX2J982_9FUSO</name>
<evidence type="ECO:0000256" key="1">
    <source>
        <dbReference type="ARBA" id="ARBA00000085"/>
    </source>
</evidence>
<evidence type="ECO:0000256" key="8">
    <source>
        <dbReference type="ARBA" id="ARBA00022741"/>
    </source>
</evidence>
<keyword evidence="5" id="KW-0597">Phosphoprotein</keyword>
<keyword evidence="10" id="KW-0067">ATP-binding</keyword>
<keyword evidence="12" id="KW-0902">Two-component regulatory system</keyword>
<organism evidence="18 19">
    <name type="scientific">Fusobacterium ulcerans</name>
    <dbReference type="NCBI Taxonomy" id="861"/>
    <lineage>
        <taxon>Bacteria</taxon>
        <taxon>Fusobacteriati</taxon>
        <taxon>Fusobacteriota</taxon>
        <taxon>Fusobacteriia</taxon>
        <taxon>Fusobacteriales</taxon>
        <taxon>Fusobacteriaceae</taxon>
        <taxon>Fusobacterium</taxon>
    </lineage>
</organism>
<dbReference type="SUPFAM" id="SSF47384">
    <property type="entry name" value="Homodimeric domain of signal transducing histidine kinase"/>
    <property type="match status" value="1"/>
</dbReference>
<dbReference type="Proteomes" id="UP000249008">
    <property type="component" value="Chromosome 1"/>
</dbReference>
<evidence type="ECO:0000256" key="15">
    <source>
        <dbReference type="SAM" id="Phobius"/>
    </source>
</evidence>
<dbReference type="SMART" id="SM00387">
    <property type="entry name" value="HATPase_c"/>
    <property type="match status" value="1"/>
</dbReference>
<evidence type="ECO:0000256" key="4">
    <source>
        <dbReference type="ARBA" id="ARBA00022475"/>
    </source>
</evidence>
<dbReference type="PANTHER" id="PTHR45528:SF1">
    <property type="entry name" value="SENSOR HISTIDINE KINASE CPXA"/>
    <property type="match status" value="1"/>
</dbReference>
<dbReference type="PROSITE" id="PS50109">
    <property type="entry name" value="HIS_KIN"/>
    <property type="match status" value="1"/>
</dbReference>
<dbReference type="GO" id="GO:0005524">
    <property type="term" value="F:ATP binding"/>
    <property type="evidence" value="ECO:0007669"/>
    <property type="project" value="UniProtKB-KW"/>
</dbReference>
<keyword evidence="9 18" id="KW-0418">Kinase</keyword>
<evidence type="ECO:0000256" key="2">
    <source>
        <dbReference type="ARBA" id="ARBA00004651"/>
    </source>
</evidence>
<dbReference type="KEGG" id="ful:C4N20_10650"/>
<evidence type="ECO:0000313" key="18">
    <source>
        <dbReference type="EMBL" id="SQJ00382.1"/>
    </source>
</evidence>
<keyword evidence="13 15" id="KW-0472">Membrane</keyword>
<dbReference type="InterPro" id="IPR050398">
    <property type="entry name" value="HssS/ArlS-like"/>
</dbReference>
<dbReference type="CDD" id="cd00082">
    <property type="entry name" value="HisKA"/>
    <property type="match status" value="1"/>
</dbReference>
<proteinExistence type="predicted"/>
<dbReference type="InterPro" id="IPR036890">
    <property type="entry name" value="HATPase_C_sf"/>
</dbReference>
<dbReference type="EC" id="2.7.13.3" evidence="3"/>
<keyword evidence="7 15" id="KW-0812">Transmembrane</keyword>
<feature type="transmembrane region" description="Helical" evidence="15">
    <location>
        <begin position="6"/>
        <end position="30"/>
    </location>
</feature>
<feature type="transmembrane region" description="Helical" evidence="15">
    <location>
        <begin position="151"/>
        <end position="170"/>
    </location>
</feature>
<dbReference type="SMART" id="SM00388">
    <property type="entry name" value="HisKA"/>
    <property type="match status" value="1"/>
</dbReference>
<keyword evidence="11 15" id="KW-1133">Transmembrane helix</keyword>
<dbReference type="InterPro" id="IPR003660">
    <property type="entry name" value="HAMP_dom"/>
</dbReference>
<evidence type="ECO:0000256" key="11">
    <source>
        <dbReference type="ARBA" id="ARBA00022989"/>
    </source>
</evidence>
<evidence type="ECO:0000256" key="3">
    <source>
        <dbReference type="ARBA" id="ARBA00012438"/>
    </source>
</evidence>
<evidence type="ECO:0000256" key="5">
    <source>
        <dbReference type="ARBA" id="ARBA00022553"/>
    </source>
</evidence>
<evidence type="ECO:0000313" key="19">
    <source>
        <dbReference type="Proteomes" id="UP000249008"/>
    </source>
</evidence>
<keyword evidence="4" id="KW-1003">Cell membrane</keyword>
<keyword evidence="14" id="KW-0175">Coiled coil</keyword>
<dbReference type="RefSeq" id="WP_005976169.1">
    <property type="nucleotide sequence ID" value="NZ_CABKNW010000001.1"/>
</dbReference>
<dbReference type="Gene3D" id="1.10.287.130">
    <property type="match status" value="1"/>
</dbReference>
<feature type="domain" description="Histidine kinase" evidence="16">
    <location>
        <begin position="253"/>
        <end position="462"/>
    </location>
</feature>
<evidence type="ECO:0000256" key="10">
    <source>
        <dbReference type="ARBA" id="ARBA00022840"/>
    </source>
</evidence>
<dbReference type="Pfam" id="PF02518">
    <property type="entry name" value="HATPase_c"/>
    <property type="match status" value="1"/>
</dbReference>
<reference evidence="18 19" key="1">
    <citation type="submission" date="2018-06" db="EMBL/GenBank/DDBJ databases">
        <authorList>
            <consortium name="Pathogen Informatics"/>
            <person name="Doyle S."/>
        </authorList>
    </citation>
    <scope>NUCLEOTIDE SEQUENCE [LARGE SCALE GENOMIC DNA]</scope>
    <source>
        <strain evidence="18 19">NCTC12112</strain>
    </source>
</reference>
<dbReference type="GeneID" id="78455273"/>
<evidence type="ECO:0000259" key="17">
    <source>
        <dbReference type="PROSITE" id="PS50885"/>
    </source>
</evidence>
<dbReference type="CDD" id="cd06225">
    <property type="entry name" value="HAMP"/>
    <property type="match status" value="1"/>
</dbReference>
<feature type="coiled-coil region" evidence="14">
    <location>
        <begin position="209"/>
        <end position="243"/>
    </location>
</feature>
<dbReference type="GO" id="GO:0005886">
    <property type="term" value="C:plasma membrane"/>
    <property type="evidence" value="ECO:0007669"/>
    <property type="project" value="UniProtKB-SubCell"/>
</dbReference>
<gene>
    <name evidence="18" type="primary">baeS_2</name>
    <name evidence="18" type="ORF">NCTC12112_00686</name>
</gene>
<keyword evidence="6 18" id="KW-0808">Transferase</keyword>